<dbReference type="InterPro" id="IPR050264">
    <property type="entry name" value="Bact_CCA-adding_enz_type3_sf"/>
</dbReference>
<dbReference type="PANTHER" id="PTHR46173">
    <property type="entry name" value="CCA TRNA NUCLEOTIDYLTRANSFERASE 1, MITOCHONDRIAL"/>
    <property type="match status" value="1"/>
</dbReference>
<protein>
    <submittedName>
        <fullName evidence="12">CCA tRNA nucleotidyltransferase</fullName>
    </submittedName>
</protein>
<name>A0A8A4TRN6_SULCO</name>
<dbReference type="KEGG" id="scor:J3U87_07030"/>
<dbReference type="CDD" id="cd05398">
    <property type="entry name" value="NT_ClassII-CCAase"/>
    <property type="match status" value="1"/>
</dbReference>
<gene>
    <name evidence="12" type="ORF">J3U87_07030</name>
</gene>
<dbReference type="InterPro" id="IPR032828">
    <property type="entry name" value="PolyA_RNA-bd"/>
</dbReference>
<dbReference type="Gene3D" id="3.30.460.10">
    <property type="entry name" value="Beta Polymerase, domain 2"/>
    <property type="match status" value="1"/>
</dbReference>
<dbReference type="GO" id="GO:0008033">
    <property type="term" value="P:tRNA processing"/>
    <property type="evidence" value="ECO:0007669"/>
    <property type="project" value="UniProtKB-KW"/>
</dbReference>
<feature type="domain" description="Poly A polymerase head" evidence="10">
    <location>
        <begin position="30"/>
        <end position="151"/>
    </location>
</feature>
<keyword evidence="13" id="KW-1185">Reference proteome</keyword>
<evidence type="ECO:0000256" key="7">
    <source>
        <dbReference type="ARBA" id="ARBA00022842"/>
    </source>
</evidence>
<dbReference type="SUPFAM" id="SSF81301">
    <property type="entry name" value="Nucleotidyltransferase"/>
    <property type="match status" value="1"/>
</dbReference>
<dbReference type="GO" id="GO:0016779">
    <property type="term" value="F:nucleotidyltransferase activity"/>
    <property type="evidence" value="ECO:0007669"/>
    <property type="project" value="UniProtKB-KW"/>
</dbReference>
<evidence type="ECO:0000256" key="6">
    <source>
        <dbReference type="ARBA" id="ARBA00022741"/>
    </source>
</evidence>
<sequence>MLPQTTVLCERHREALDICRLLDRSGFQAMLAGGCVRDLLLAREPKDFDIACTAEPRKTLAFFQKQGFKTVPVGIEHGTVAVITPRQTLEITTLREDVVCHGRHAEVAFSTDFATDAQRRDFTINALFQDAEGRIHDFVGGVDDLEAQRLRFVGDADARIHEDYLRILRYFRFLARFEWQADVRQLEAVRAGIPGLTQLSAERIHKELNETFRAPGAAAALDLMIECGVLQTLAPATTEAGLRRALTLFSEAAPLSQVLAWFTFLWFGSEGRLTDKPLQNELSRLRFTRKQTKTLRTLVDLFQVARQPYAVLAHLLHLREQAILTPSELRAYLDHHPEVFPSDARPALATFFVNQEAVEPPRIPTETLLEIPRKQRGAAVEAVKISWYLGILGDTNQVEQLLSLYHETPSTSPSGTVRPEVPVADRGERSWSGWLERIGFRPEAHVPLATAPRAGDSDSRDPQP</sequence>
<feature type="compositionally biased region" description="Basic and acidic residues" evidence="9">
    <location>
        <begin position="455"/>
        <end position="464"/>
    </location>
</feature>
<dbReference type="EMBL" id="CP071793">
    <property type="protein sequence ID" value="QTD52210.1"/>
    <property type="molecule type" value="Genomic_DNA"/>
</dbReference>
<keyword evidence="4" id="KW-0548">Nucleotidyltransferase</keyword>
<keyword evidence="6" id="KW-0547">Nucleotide-binding</keyword>
<dbReference type="Pfam" id="PF12627">
    <property type="entry name" value="PolyA_pol_RNAbd"/>
    <property type="match status" value="1"/>
</dbReference>
<evidence type="ECO:0000313" key="13">
    <source>
        <dbReference type="Proteomes" id="UP000663929"/>
    </source>
</evidence>
<keyword evidence="3" id="KW-0819">tRNA processing</keyword>
<dbReference type="GO" id="GO:0046872">
    <property type="term" value="F:metal ion binding"/>
    <property type="evidence" value="ECO:0007669"/>
    <property type="project" value="UniProtKB-KW"/>
</dbReference>
<accession>A0A8A4TRN6</accession>
<organism evidence="12 13">
    <name type="scientific">Sulfidibacter corallicola</name>
    <dbReference type="NCBI Taxonomy" id="2818388"/>
    <lineage>
        <taxon>Bacteria</taxon>
        <taxon>Pseudomonadati</taxon>
        <taxon>Acidobacteriota</taxon>
        <taxon>Holophagae</taxon>
        <taxon>Acanthopleuribacterales</taxon>
        <taxon>Acanthopleuribacteraceae</taxon>
        <taxon>Sulfidibacter</taxon>
    </lineage>
</organism>
<proteinExistence type="inferred from homology"/>
<dbReference type="InterPro" id="IPR002646">
    <property type="entry name" value="PolA_pol_head_dom"/>
</dbReference>
<dbReference type="Proteomes" id="UP000663929">
    <property type="component" value="Chromosome"/>
</dbReference>
<dbReference type="Pfam" id="PF01743">
    <property type="entry name" value="PolyA_pol"/>
    <property type="match status" value="1"/>
</dbReference>
<evidence type="ECO:0000256" key="9">
    <source>
        <dbReference type="SAM" id="MobiDB-lite"/>
    </source>
</evidence>
<evidence type="ECO:0000259" key="11">
    <source>
        <dbReference type="Pfam" id="PF12627"/>
    </source>
</evidence>
<evidence type="ECO:0000256" key="1">
    <source>
        <dbReference type="ARBA" id="ARBA00001946"/>
    </source>
</evidence>
<keyword evidence="5" id="KW-0479">Metal-binding</keyword>
<keyword evidence="8" id="KW-0694">RNA-binding</keyword>
<dbReference type="Gene3D" id="1.10.3090.10">
    <property type="entry name" value="cca-adding enzyme, domain 2"/>
    <property type="match status" value="1"/>
</dbReference>
<dbReference type="GO" id="GO:0000166">
    <property type="term" value="F:nucleotide binding"/>
    <property type="evidence" value="ECO:0007669"/>
    <property type="project" value="UniProtKB-KW"/>
</dbReference>
<keyword evidence="2 8" id="KW-0808">Transferase</keyword>
<feature type="region of interest" description="Disordered" evidence="9">
    <location>
        <begin position="445"/>
        <end position="464"/>
    </location>
</feature>
<evidence type="ECO:0000256" key="5">
    <source>
        <dbReference type="ARBA" id="ARBA00022723"/>
    </source>
</evidence>
<evidence type="ECO:0000256" key="3">
    <source>
        <dbReference type="ARBA" id="ARBA00022694"/>
    </source>
</evidence>
<dbReference type="InterPro" id="IPR043519">
    <property type="entry name" value="NT_sf"/>
</dbReference>
<reference evidence="12" key="1">
    <citation type="submission" date="2021-03" db="EMBL/GenBank/DDBJ databases">
        <title>Acanthopleuribacteraceae sp. M133.</title>
        <authorList>
            <person name="Wang G."/>
        </authorList>
    </citation>
    <scope>NUCLEOTIDE SEQUENCE</scope>
    <source>
        <strain evidence="12">M133</strain>
    </source>
</reference>
<evidence type="ECO:0000259" key="10">
    <source>
        <dbReference type="Pfam" id="PF01743"/>
    </source>
</evidence>
<feature type="domain" description="tRNA nucleotidyltransferase/poly(A) polymerase RNA and SrmB- binding" evidence="11">
    <location>
        <begin position="186"/>
        <end position="238"/>
    </location>
</feature>
<keyword evidence="7" id="KW-0460">Magnesium</keyword>
<comment type="cofactor">
    <cofactor evidence="1">
        <name>Mg(2+)</name>
        <dbReference type="ChEBI" id="CHEBI:18420"/>
    </cofactor>
</comment>
<evidence type="ECO:0000256" key="2">
    <source>
        <dbReference type="ARBA" id="ARBA00022679"/>
    </source>
</evidence>
<dbReference type="SUPFAM" id="SSF81891">
    <property type="entry name" value="Poly A polymerase C-terminal region-like"/>
    <property type="match status" value="1"/>
</dbReference>
<dbReference type="RefSeq" id="WP_237382319.1">
    <property type="nucleotide sequence ID" value="NZ_CP071793.1"/>
</dbReference>
<evidence type="ECO:0000256" key="4">
    <source>
        <dbReference type="ARBA" id="ARBA00022695"/>
    </source>
</evidence>
<dbReference type="AlphaFoldDB" id="A0A8A4TRN6"/>
<evidence type="ECO:0000256" key="8">
    <source>
        <dbReference type="RuleBase" id="RU003953"/>
    </source>
</evidence>
<dbReference type="GO" id="GO:0000049">
    <property type="term" value="F:tRNA binding"/>
    <property type="evidence" value="ECO:0007669"/>
    <property type="project" value="TreeGrafter"/>
</dbReference>
<dbReference type="PANTHER" id="PTHR46173:SF1">
    <property type="entry name" value="CCA TRNA NUCLEOTIDYLTRANSFERASE 1, MITOCHONDRIAL"/>
    <property type="match status" value="1"/>
</dbReference>
<comment type="similarity">
    <text evidence="8">Belongs to the tRNA nucleotidyltransferase/poly(A) polymerase family.</text>
</comment>
<evidence type="ECO:0000313" key="12">
    <source>
        <dbReference type="EMBL" id="QTD52210.1"/>
    </source>
</evidence>